<dbReference type="Pfam" id="PF01041">
    <property type="entry name" value="DegT_DnrJ_EryC1"/>
    <property type="match status" value="1"/>
</dbReference>
<dbReference type="EMBL" id="NBTX02000004">
    <property type="protein sequence ID" value="PNL61023.1"/>
    <property type="molecule type" value="Genomic_DNA"/>
</dbReference>
<keyword evidence="5" id="KW-1185">Reference proteome</keyword>
<keyword evidence="1 3" id="KW-0663">Pyridoxal phosphate</keyword>
<organism evidence="4 5">
    <name type="scientific">Legionella anisa</name>
    <dbReference type="NCBI Taxonomy" id="28082"/>
    <lineage>
        <taxon>Bacteria</taxon>
        <taxon>Pseudomonadati</taxon>
        <taxon>Pseudomonadota</taxon>
        <taxon>Gammaproteobacteria</taxon>
        <taxon>Legionellales</taxon>
        <taxon>Legionellaceae</taxon>
        <taxon>Legionella</taxon>
    </lineage>
</organism>
<dbReference type="GO" id="GO:0030170">
    <property type="term" value="F:pyridoxal phosphate binding"/>
    <property type="evidence" value="ECO:0007669"/>
    <property type="project" value="TreeGrafter"/>
</dbReference>
<comment type="caution">
    <text evidence="4">The sequence shown here is derived from an EMBL/GenBank/DDBJ whole genome shotgun (WGS) entry which is preliminary data.</text>
</comment>
<dbReference type="InterPro" id="IPR015424">
    <property type="entry name" value="PyrdxlP-dep_Trfase"/>
</dbReference>
<dbReference type="Gene3D" id="3.90.1150.10">
    <property type="entry name" value="Aspartate Aminotransferase, domain 1"/>
    <property type="match status" value="1"/>
</dbReference>
<dbReference type="SUPFAM" id="SSF53383">
    <property type="entry name" value="PLP-dependent transferases"/>
    <property type="match status" value="1"/>
</dbReference>
<dbReference type="Proteomes" id="UP000192511">
    <property type="component" value="Unassembled WGS sequence"/>
</dbReference>
<proteinExistence type="inferred from homology"/>
<dbReference type="InterPro" id="IPR000653">
    <property type="entry name" value="DegT/StrS_aminotransferase"/>
</dbReference>
<dbReference type="InterPro" id="IPR015421">
    <property type="entry name" value="PyrdxlP-dep_Trfase_major"/>
</dbReference>
<evidence type="ECO:0000256" key="2">
    <source>
        <dbReference type="ARBA" id="ARBA00037999"/>
    </source>
</evidence>
<dbReference type="Gene3D" id="3.40.640.10">
    <property type="entry name" value="Type I PLP-dependent aspartate aminotransferase-like (Major domain)"/>
    <property type="match status" value="1"/>
</dbReference>
<dbReference type="AlphaFoldDB" id="A0AAX0WSV8"/>
<evidence type="ECO:0000313" key="4">
    <source>
        <dbReference type="EMBL" id="PNL61023.1"/>
    </source>
</evidence>
<evidence type="ECO:0000256" key="1">
    <source>
        <dbReference type="ARBA" id="ARBA00022898"/>
    </source>
</evidence>
<keyword evidence="4" id="KW-0808">Transferase</keyword>
<sequence>MEIGSMSSIKREHHSLNELALFGGSPVRTKPWPTYDKGNVIIDDEDTNLILDVIKSKRLFRYDNREIKDTKVGQFEEGLKDYFNSEYALAVSSGTAAISLPLMALELPDDSLVGCPAYSFTATPSAIIQARLKPLLIEVDHNLHIDLADLDKKIAHMKALVVVHMRGFPAPLPQILELADQHGVPVIEDAVPSLGCKLKNKYLGTFGLAGAFSTQSDKSLNTGEGGFILTNNKDLYLKCVILSGAYERLYEKHFLNQHCPIDCTALPIFNFRLDEIRGALGLSQLKKLNKRLNLLSQNYTYVIQNIRNLKYLRPRGTWNEAALPLGDNLLLELDGSIEDCCWFADALTAEGIDTKALGDLTKINVRRFWDWTYLFKDLAKHEIPNLYPDSFRNIQSYIDIALSPTLNKEDLDEFLIAIKKVHHHYELKK</sequence>
<dbReference type="PANTHER" id="PTHR30244:SF34">
    <property type="entry name" value="DTDP-4-AMINO-4,6-DIDEOXYGALACTOSE TRANSAMINASE"/>
    <property type="match status" value="1"/>
</dbReference>
<comment type="similarity">
    <text evidence="2 3">Belongs to the DegT/DnrJ/EryC1 family.</text>
</comment>
<dbReference type="PANTHER" id="PTHR30244">
    <property type="entry name" value="TRANSAMINASE"/>
    <property type="match status" value="1"/>
</dbReference>
<protein>
    <submittedName>
        <fullName evidence="4">DegT/DnrJ/EryC1/StrS aminotransferase</fullName>
    </submittedName>
</protein>
<reference evidence="4" key="1">
    <citation type="submission" date="2017-12" db="EMBL/GenBank/DDBJ databases">
        <title>FDA dAtabase for Regulatory Grade micrObial Sequences (FDA-ARGOS): Supporting development and validation of Infectious Disease Dx tests.</title>
        <authorList>
            <person name="Kerrigan L."/>
            <person name="Tallon L.J."/>
            <person name="Sadzewicz L."/>
            <person name="Sengamalay N."/>
            <person name="Ott S."/>
            <person name="Godinez A."/>
            <person name="Nagaraj S."/>
            <person name="Vavikolanu K."/>
            <person name="Vyas G."/>
            <person name="Nadendla S."/>
            <person name="Aluvathingal J."/>
            <person name="Sichtig H."/>
        </authorList>
    </citation>
    <scope>NUCLEOTIDE SEQUENCE [LARGE SCALE GENOMIC DNA]</scope>
    <source>
        <strain evidence="4">FDAARGOS_200</strain>
    </source>
</reference>
<accession>A0AAX0WSV8</accession>
<dbReference type="InterPro" id="IPR015422">
    <property type="entry name" value="PyrdxlP-dep_Trfase_small"/>
</dbReference>
<name>A0AAX0WSV8_9GAMM</name>
<gene>
    <name evidence="4" type="ORF">A6J39_007250</name>
</gene>
<evidence type="ECO:0000313" key="5">
    <source>
        <dbReference type="Proteomes" id="UP000192511"/>
    </source>
</evidence>
<dbReference type="GO" id="GO:0008483">
    <property type="term" value="F:transaminase activity"/>
    <property type="evidence" value="ECO:0007669"/>
    <property type="project" value="UniProtKB-KW"/>
</dbReference>
<keyword evidence="4" id="KW-0032">Aminotransferase</keyword>
<dbReference type="GO" id="GO:0000271">
    <property type="term" value="P:polysaccharide biosynthetic process"/>
    <property type="evidence" value="ECO:0007669"/>
    <property type="project" value="TreeGrafter"/>
</dbReference>
<evidence type="ECO:0000256" key="3">
    <source>
        <dbReference type="RuleBase" id="RU004508"/>
    </source>
</evidence>